<dbReference type="Pfam" id="PF22942">
    <property type="entry name" value="DUF7025"/>
    <property type="match status" value="1"/>
</dbReference>
<dbReference type="InterPro" id="IPR054289">
    <property type="entry name" value="DUF7025"/>
</dbReference>
<dbReference type="EMBL" id="KV875101">
    <property type="protein sequence ID" value="OIW25748.1"/>
    <property type="molecule type" value="Genomic_DNA"/>
</dbReference>
<feature type="region of interest" description="Disordered" evidence="1">
    <location>
        <begin position="369"/>
        <end position="468"/>
    </location>
</feature>
<name>A0A1J7J988_9PEZI</name>
<proteinExistence type="predicted"/>
<evidence type="ECO:0000313" key="4">
    <source>
        <dbReference type="EMBL" id="OIW25748.1"/>
    </source>
</evidence>
<dbReference type="GO" id="GO:0016887">
    <property type="term" value="F:ATP hydrolysis activity"/>
    <property type="evidence" value="ECO:0007669"/>
    <property type="project" value="InterPro"/>
</dbReference>
<dbReference type="PANTHER" id="PTHR46411:SF2">
    <property type="entry name" value="AAA+ ATPASE DOMAIN-CONTAINING PROTEIN"/>
    <property type="match status" value="1"/>
</dbReference>
<accession>A0A1J7J988</accession>
<feature type="domain" description="DUF7025" evidence="3">
    <location>
        <begin position="664"/>
        <end position="756"/>
    </location>
</feature>
<reference evidence="4 5" key="1">
    <citation type="submission" date="2016-10" db="EMBL/GenBank/DDBJ databases">
        <title>Draft genome sequence of Coniochaeta ligniaria NRRL30616, a lignocellulolytic fungus for bioabatement of inhibitors in plant biomass hydrolysates.</title>
        <authorList>
            <consortium name="DOE Joint Genome Institute"/>
            <person name="Jimenez D.J."/>
            <person name="Hector R.E."/>
            <person name="Riley R."/>
            <person name="Sun H."/>
            <person name="Grigoriev I.V."/>
            <person name="Van Elsas J.D."/>
            <person name="Nichols N.N."/>
        </authorList>
    </citation>
    <scope>NUCLEOTIDE SEQUENCE [LARGE SCALE GENOMIC DNA]</scope>
    <source>
        <strain evidence="4 5">NRRL 30616</strain>
    </source>
</reference>
<dbReference type="AlphaFoldDB" id="A0A1J7J988"/>
<organism evidence="4 5">
    <name type="scientific">Coniochaeta ligniaria NRRL 30616</name>
    <dbReference type="NCBI Taxonomy" id="1408157"/>
    <lineage>
        <taxon>Eukaryota</taxon>
        <taxon>Fungi</taxon>
        <taxon>Dikarya</taxon>
        <taxon>Ascomycota</taxon>
        <taxon>Pezizomycotina</taxon>
        <taxon>Sordariomycetes</taxon>
        <taxon>Sordariomycetidae</taxon>
        <taxon>Coniochaetales</taxon>
        <taxon>Coniochaetaceae</taxon>
        <taxon>Coniochaeta</taxon>
    </lineage>
</organism>
<protein>
    <submittedName>
        <fullName evidence="4">Uncharacterized protein</fullName>
    </submittedName>
</protein>
<feature type="region of interest" description="Disordered" evidence="1">
    <location>
        <begin position="104"/>
        <end position="136"/>
    </location>
</feature>
<feature type="domain" description="ATPase AAA-type core" evidence="2">
    <location>
        <begin position="961"/>
        <end position="1093"/>
    </location>
</feature>
<dbReference type="PANTHER" id="PTHR46411">
    <property type="entry name" value="FAMILY ATPASE, PUTATIVE-RELATED"/>
    <property type="match status" value="1"/>
</dbReference>
<dbReference type="GO" id="GO:0005524">
    <property type="term" value="F:ATP binding"/>
    <property type="evidence" value="ECO:0007669"/>
    <property type="project" value="InterPro"/>
</dbReference>
<gene>
    <name evidence="4" type="ORF">CONLIGDRAFT_647485</name>
</gene>
<feature type="compositionally biased region" description="Polar residues" evidence="1">
    <location>
        <begin position="104"/>
        <end position="127"/>
    </location>
</feature>
<dbReference type="STRING" id="1408157.A0A1J7J988"/>
<dbReference type="InterPro" id="IPR003959">
    <property type="entry name" value="ATPase_AAA_core"/>
</dbReference>
<feature type="compositionally biased region" description="Low complexity" evidence="1">
    <location>
        <begin position="423"/>
        <end position="444"/>
    </location>
</feature>
<evidence type="ECO:0000256" key="1">
    <source>
        <dbReference type="SAM" id="MobiDB-lite"/>
    </source>
</evidence>
<dbReference type="Proteomes" id="UP000182658">
    <property type="component" value="Unassembled WGS sequence"/>
</dbReference>
<dbReference type="InParanoid" id="A0A1J7J988"/>
<dbReference type="InterPro" id="IPR027417">
    <property type="entry name" value="P-loop_NTPase"/>
</dbReference>
<evidence type="ECO:0000259" key="3">
    <source>
        <dbReference type="Pfam" id="PF22942"/>
    </source>
</evidence>
<dbReference type="Pfam" id="PF00004">
    <property type="entry name" value="AAA"/>
    <property type="match status" value="1"/>
</dbReference>
<dbReference type="Gene3D" id="3.40.50.300">
    <property type="entry name" value="P-loop containing nucleotide triphosphate hydrolases"/>
    <property type="match status" value="1"/>
</dbReference>
<keyword evidence="5" id="KW-1185">Reference proteome</keyword>
<dbReference type="SUPFAM" id="SSF52540">
    <property type="entry name" value="P-loop containing nucleoside triphosphate hydrolases"/>
    <property type="match status" value="1"/>
</dbReference>
<feature type="region of interest" description="Disordered" evidence="1">
    <location>
        <begin position="37"/>
        <end position="89"/>
    </location>
</feature>
<evidence type="ECO:0000313" key="5">
    <source>
        <dbReference type="Proteomes" id="UP000182658"/>
    </source>
</evidence>
<evidence type="ECO:0000259" key="2">
    <source>
        <dbReference type="Pfam" id="PF00004"/>
    </source>
</evidence>
<feature type="compositionally biased region" description="Low complexity" evidence="1">
    <location>
        <begin position="57"/>
        <end position="68"/>
    </location>
</feature>
<sequence>MDRELQDHRDLIQDFADNHHRLCPNKRKPRVATAETMNVQDTDSAQPVCPDAPKLKPISLRSSVSPISSEHHSMLGTTKPQDDGLSAWSAPASVNLDPALKVQQDASSQEVTVSSKPGAQVNESNEYTKPMRSTDISPDVEHWSQFSDLMAQKLQKRKKQLIRLERDLQEVLLSSASPREKDNTLPRTSNSKRRAPTSPPRGNSPPAQKKRQGTGPGDKLLDLQRYHEEKLPKPAPADLNSLVSADAPKQKEFDILNSDLSSGVEEPAFFSFSPPPGLGPSLKGKEKEDLSPSWRMYTSLQRRCLSARHDPLAHHVMAQASVAENEIPQQDGQRFTAPVGMLDPSPLPSEVFAPRSICRNEEQLNRKHRDFAPSWNGLKQTHTTRPAPGAAVPSCRRSRQLEPEPFLGDDEEAHSTVAEAGDTTRAPSPTSSPSSGADSDSPTTVDGDTAAPNETASTPTPPQNPYIDNPAPEFWVPIPRTCCVRPLSETLADGYAVIRVIVFSSGQINYYEESTKRQIRGVHEFSKSHGGLAFVAIRYQVGNLLDEGIRVLSSDMIHIIESVSRYRGDDENSMVPPYLRQGNALPLPFAAAAVSSSSNPGPAHFKSESAGLWCNKTFLYHHQEDLADIVDDPGSSEEDVHVNALLIHLACNSLSSAEFNLCYNQFPRGLVSAATALYLFCPGQLAFANTLRIGGVDSVVVVDKVVWDSRFNQAVITCWNWGYEPDRLSRRQMQCTVAFPPKGTVKIRDLDIYPISTEILDLELSDLTSLIALEPPEKLLVDQFLSTGEKVWALIQQPTLIEYTYVGPRHQSFPCGSRFMIDSNLCCHNVRGPLNPRFTNEGSGSIVRCVGQEPKNPHDRYPDHVKLFFNGSNKPPSLLLLLMPPQIPAFSLQKKQEMWRIILARNITVPAFDTSAVDHLSLTHLTKSKLTRFSKSYHSAFKPNACQIRSPKPPKPPLLHFHGAAGRGKTAAARAVAEILHAPLLIPDLSWLLTTDRAEFGRASENYRTIASRWGCVMVLDEADYWVSYAGFDQFCADDGHGHEEDHGHEENAISRLTTLLDMFPGIVILVTRAPTDTLNQYIASRVTWKIDFNDEFAKIQNPLNLWWKILHQVDKKDDNLRLDLLQSDDSQLRDLASSHLCMGLNGHQITSVVEGAWMNARRLRGQAPTGIQPIYYFQIEHIEDALMSLHPGNQSE</sequence>
<dbReference type="OrthoDB" id="10042665at2759"/>
<feature type="region of interest" description="Disordered" evidence="1">
    <location>
        <begin position="173"/>
        <end position="219"/>
    </location>
</feature>